<dbReference type="RefSeq" id="WP_081153321.1">
    <property type="nucleotide sequence ID" value="NZ_LVYD01000064.1"/>
</dbReference>
<gene>
    <name evidence="2" type="ORF">A3860_33850</name>
</gene>
<feature type="domain" description="Toxin SymE-like" evidence="1">
    <location>
        <begin position="62"/>
        <end position="106"/>
    </location>
</feature>
<organism evidence="2 3">
    <name type="scientific">Niastella vici</name>
    <dbReference type="NCBI Taxonomy" id="1703345"/>
    <lineage>
        <taxon>Bacteria</taxon>
        <taxon>Pseudomonadati</taxon>
        <taxon>Bacteroidota</taxon>
        <taxon>Chitinophagia</taxon>
        <taxon>Chitinophagales</taxon>
        <taxon>Chitinophagaceae</taxon>
        <taxon>Niastella</taxon>
    </lineage>
</organism>
<evidence type="ECO:0000313" key="2">
    <source>
        <dbReference type="EMBL" id="OQP60366.1"/>
    </source>
</evidence>
<dbReference type="Pfam" id="PF08845">
    <property type="entry name" value="SymE_toxin"/>
    <property type="match status" value="1"/>
</dbReference>
<name>A0A1V9FQ36_9BACT</name>
<dbReference type="STRING" id="1703345.A3860_33850"/>
<dbReference type="GO" id="GO:0003723">
    <property type="term" value="F:RNA binding"/>
    <property type="evidence" value="ECO:0007669"/>
    <property type="project" value="InterPro"/>
</dbReference>
<proteinExistence type="predicted"/>
<comment type="caution">
    <text evidence="2">The sequence shown here is derived from an EMBL/GenBank/DDBJ whole genome shotgun (WGS) entry which is preliminary data.</text>
</comment>
<dbReference type="GO" id="GO:0005737">
    <property type="term" value="C:cytoplasm"/>
    <property type="evidence" value="ECO:0007669"/>
    <property type="project" value="InterPro"/>
</dbReference>
<dbReference type="OrthoDB" id="680938at2"/>
<evidence type="ECO:0000259" key="1">
    <source>
        <dbReference type="Pfam" id="PF08845"/>
    </source>
</evidence>
<evidence type="ECO:0000313" key="3">
    <source>
        <dbReference type="Proteomes" id="UP000192796"/>
    </source>
</evidence>
<reference evidence="2 3" key="1">
    <citation type="submission" date="2016-03" db="EMBL/GenBank/DDBJ databases">
        <title>Niastella vici sp. nov., isolated from farmland soil.</title>
        <authorList>
            <person name="Chen L."/>
            <person name="Wang D."/>
            <person name="Yang S."/>
            <person name="Wang G."/>
        </authorList>
    </citation>
    <scope>NUCLEOTIDE SEQUENCE [LARGE SCALE GENOMIC DNA]</scope>
    <source>
        <strain evidence="2 3">DJ57</strain>
    </source>
</reference>
<dbReference type="InterPro" id="IPR014944">
    <property type="entry name" value="Toxin_SymE-like"/>
</dbReference>
<dbReference type="AlphaFoldDB" id="A0A1V9FQ36"/>
<dbReference type="GO" id="GO:0016070">
    <property type="term" value="P:RNA metabolic process"/>
    <property type="evidence" value="ECO:0007669"/>
    <property type="project" value="InterPro"/>
</dbReference>
<keyword evidence="3" id="KW-1185">Reference proteome</keyword>
<sequence>MEAFVLDEKITEDYLDVNERSEARAKRVFNQMNRALTNITHLSKYLSQRDAAGIRTLKITEISFVNYSGKYYHYPHIRLAGRWLERAGFNLGDTVQVITIHGMVLIVPMQPPKVCLK</sequence>
<dbReference type="GO" id="GO:0016788">
    <property type="term" value="F:hydrolase activity, acting on ester bonds"/>
    <property type="evidence" value="ECO:0007669"/>
    <property type="project" value="InterPro"/>
</dbReference>
<dbReference type="Proteomes" id="UP000192796">
    <property type="component" value="Unassembled WGS sequence"/>
</dbReference>
<accession>A0A1V9FQ36</accession>
<protein>
    <recommendedName>
        <fullName evidence="1">Toxin SymE-like domain-containing protein</fullName>
    </recommendedName>
</protein>
<dbReference type="EMBL" id="LVYD01000064">
    <property type="protein sequence ID" value="OQP60366.1"/>
    <property type="molecule type" value="Genomic_DNA"/>
</dbReference>